<protein>
    <recommendedName>
        <fullName evidence="4">Acyltransferase-like protein</fullName>
    </recommendedName>
</protein>
<evidence type="ECO:0000313" key="2">
    <source>
        <dbReference type="EMBL" id="PRX20447.1"/>
    </source>
</evidence>
<evidence type="ECO:0000256" key="1">
    <source>
        <dbReference type="SAM" id="Phobius"/>
    </source>
</evidence>
<feature type="transmembrane region" description="Helical" evidence="1">
    <location>
        <begin position="87"/>
        <end position="104"/>
    </location>
</feature>
<dbReference type="EMBL" id="PVMZ01000008">
    <property type="protein sequence ID" value="PRX20447.1"/>
    <property type="molecule type" value="Genomic_DNA"/>
</dbReference>
<organism evidence="2 3">
    <name type="scientific">Actinoplanes italicus</name>
    <dbReference type="NCBI Taxonomy" id="113567"/>
    <lineage>
        <taxon>Bacteria</taxon>
        <taxon>Bacillati</taxon>
        <taxon>Actinomycetota</taxon>
        <taxon>Actinomycetes</taxon>
        <taxon>Micromonosporales</taxon>
        <taxon>Micromonosporaceae</taxon>
        <taxon>Actinoplanes</taxon>
    </lineage>
</organism>
<keyword evidence="1" id="KW-1133">Transmembrane helix</keyword>
<reference evidence="2 3" key="1">
    <citation type="submission" date="2018-03" db="EMBL/GenBank/DDBJ databases">
        <title>Genomic Encyclopedia of Archaeal and Bacterial Type Strains, Phase II (KMG-II): from individual species to whole genera.</title>
        <authorList>
            <person name="Goeker M."/>
        </authorList>
    </citation>
    <scope>NUCLEOTIDE SEQUENCE [LARGE SCALE GENOMIC DNA]</scope>
    <source>
        <strain evidence="2 3">DSM 43146</strain>
    </source>
</reference>
<feature type="transmembrane region" description="Helical" evidence="1">
    <location>
        <begin position="153"/>
        <end position="170"/>
    </location>
</feature>
<evidence type="ECO:0008006" key="4">
    <source>
        <dbReference type="Google" id="ProtNLM"/>
    </source>
</evidence>
<gene>
    <name evidence="2" type="ORF">CLV67_108245</name>
</gene>
<keyword evidence="3" id="KW-1185">Reference proteome</keyword>
<feature type="transmembrane region" description="Helical" evidence="1">
    <location>
        <begin position="217"/>
        <end position="237"/>
    </location>
</feature>
<proteinExistence type="predicted"/>
<feature type="transmembrane region" description="Helical" evidence="1">
    <location>
        <begin position="43"/>
        <end position="67"/>
    </location>
</feature>
<dbReference type="RefSeq" id="WP_170153948.1">
    <property type="nucleotide sequence ID" value="NZ_BOMO01000180.1"/>
</dbReference>
<dbReference type="AlphaFoldDB" id="A0A2T0KB84"/>
<evidence type="ECO:0000313" key="3">
    <source>
        <dbReference type="Proteomes" id="UP000239415"/>
    </source>
</evidence>
<feature type="transmembrane region" description="Helical" evidence="1">
    <location>
        <begin position="243"/>
        <end position="265"/>
    </location>
</feature>
<feature type="transmembrane region" description="Helical" evidence="1">
    <location>
        <begin position="190"/>
        <end position="210"/>
    </location>
</feature>
<feature type="transmembrane region" description="Helical" evidence="1">
    <location>
        <begin position="124"/>
        <end position="146"/>
    </location>
</feature>
<keyword evidence="1" id="KW-0472">Membrane</keyword>
<dbReference type="Proteomes" id="UP000239415">
    <property type="component" value="Unassembled WGS sequence"/>
</dbReference>
<sequence length="279" mass="29002">MTRVVRVAPSLTGAALLLIVLALTVEGHYLQIEWRTSTAVPVAWWYAAEVAGVPAVPLFLAAVGLGLGGIADRTLADVLRTRVAPNLAWYALSVSATLVVLWRFGPVYGLPPARDPRELLLLLLFPPTALALTYALALFPLLAWTIRGLPGPLVVAAAVTLAVVAGVAAARDPAWATVAELTRNLVFFLVGWRLAAATPAPPVTGALAAVGRAAAPIAALGLPVTAAAGGILVRRLSVVDGPLQIVVAVVEPVLVVILVVVTGLIGHRLHQLVPRPVTR</sequence>
<comment type="caution">
    <text evidence="2">The sequence shown here is derived from an EMBL/GenBank/DDBJ whole genome shotgun (WGS) entry which is preliminary data.</text>
</comment>
<keyword evidence="1" id="KW-0812">Transmembrane</keyword>
<name>A0A2T0KB84_9ACTN</name>
<accession>A0A2T0KB84</accession>